<feature type="compositionally biased region" description="Basic and acidic residues" evidence="1">
    <location>
        <begin position="335"/>
        <end position="353"/>
    </location>
</feature>
<evidence type="ECO:0000256" key="1">
    <source>
        <dbReference type="SAM" id="MobiDB-lite"/>
    </source>
</evidence>
<dbReference type="RefSeq" id="WP_077121064.1">
    <property type="nucleotide sequence ID" value="NZ_MUKP01000029.1"/>
</dbReference>
<dbReference type="Proteomes" id="UP000188836">
    <property type="component" value="Unassembled WGS sequence"/>
</dbReference>
<dbReference type="PANTHER" id="PTHR45725">
    <property type="entry name" value="FORMIN HOMOLOGY 2 FAMILY MEMBER"/>
    <property type="match status" value="1"/>
</dbReference>
<organism evidence="2 3">
    <name type="scientific">Nocardia donostiensis</name>
    <dbReference type="NCBI Taxonomy" id="1538463"/>
    <lineage>
        <taxon>Bacteria</taxon>
        <taxon>Bacillati</taxon>
        <taxon>Actinomycetota</taxon>
        <taxon>Actinomycetes</taxon>
        <taxon>Mycobacteriales</taxon>
        <taxon>Nocardiaceae</taxon>
        <taxon>Nocardia</taxon>
    </lineage>
</organism>
<feature type="compositionally biased region" description="Low complexity" evidence="1">
    <location>
        <begin position="418"/>
        <end position="452"/>
    </location>
</feature>
<comment type="caution">
    <text evidence="2">The sequence shown here is derived from an EMBL/GenBank/DDBJ whole genome shotgun (WGS) entry which is preliminary data.</text>
</comment>
<dbReference type="InterPro" id="IPR051425">
    <property type="entry name" value="Formin_Homology"/>
</dbReference>
<sequence>MEPERESPYWQAIVRDDWPEIPPSAWSALETSARDGAAALNLGDIAAARNDFDNKVRVSERLEQVKDEMRTQQAGPQGFADALLAAADTFGAFAELVRRTRNQILDVVYNATNRIRNETSGDNDGDGKTDDDAEEATDRATTSTIVNEARAEVVDIVANAMASLGPQGLPSLDDIADALGQPGPWQIGPRAPGPELPAPTWPPGEEPRPEEGLSPAPVPTLPIDAPETAPSPGLLPGDPITEETPLPGPNAEQPAVDGNRYTEDIDARAPLPPGVIPAQHTPQSPQGPEAGFGGFARPSAGPSGAPEQPAPAAADIPAAGDTSDAADADVTGAARRTDPEGRDSEKLEAKPETGDQEPSTAVSEQQASQTPVAAVTQPDGLTGAVPPILPQPIATGSTTGPPQNVTAPASQNRPPAPQAEAQRAQAATTGKSASVSGTAAVPSVSAPSAGKAQPPPIRDNQPVRKAGAMGEDDNGSAELVRDAVGAAIASAASPAFLVGERVDADLVLARTLLGGILAAVGPSAIGVDWAVSVMRHQGGVSAFVTSNEGRGWLPAGLYLPREVSTPWQWAVSEGAAWEGVADPARVLAEFALAWGAKSGAGLSALASSQPIAAALRQQLGQVAVAGSVAASTEMDLRSPTSSTLDRLGLTASQRLLDRAAKVPDGSVALRCLELAVDAHMRVHRAGFASSESLGVADIRLRILRALRHGREFPETWWDELQDIDDLLAAAVLSQRTDVSRVGLGELRSEQPSGRPELAALRELTFHRRCDELALLLSEEPTRQTLRDAVYAHAQIRSHPIFAEQSSRTPPPEPPPQRPTISTSRRP</sequence>
<feature type="compositionally biased region" description="Pro residues" evidence="1">
    <location>
        <begin position="191"/>
        <end position="204"/>
    </location>
</feature>
<feature type="compositionally biased region" description="Polar residues" evidence="1">
    <location>
        <begin position="356"/>
        <end position="371"/>
    </location>
</feature>
<reference evidence="2 3" key="1">
    <citation type="journal article" date="2016" name="Antonie Van Leeuwenhoek">
        <title>Nocardia donostiensis sp. nov., isolated from human respiratory specimens.</title>
        <authorList>
            <person name="Ercibengoa M."/>
            <person name="Bell M."/>
            <person name="Marimon J.M."/>
            <person name="Humrighouse B."/>
            <person name="Klenk H.P."/>
            <person name="Potter G."/>
            <person name="Perez-Trallero E."/>
        </authorList>
    </citation>
    <scope>NUCLEOTIDE SEQUENCE [LARGE SCALE GENOMIC DNA]</scope>
    <source>
        <strain evidence="2 3">X1655</strain>
    </source>
</reference>
<accession>A0A1W0B830</accession>
<feature type="region of interest" description="Disordered" evidence="1">
    <location>
        <begin position="116"/>
        <end position="142"/>
    </location>
</feature>
<feature type="compositionally biased region" description="Low complexity" evidence="1">
    <location>
        <begin position="298"/>
        <end position="334"/>
    </location>
</feature>
<dbReference type="AlphaFoldDB" id="A0A1W0B830"/>
<gene>
    <name evidence="2" type="ORF">B0T46_23505</name>
</gene>
<feature type="compositionally biased region" description="Basic and acidic residues" evidence="1">
    <location>
        <begin position="116"/>
        <end position="130"/>
    </location>
</feature>
<proteinExistence type="predicted"/>
<dbReference type="OrthoDB" id="4495983at2"/>
<feature type="region of interest" description="Disordered" evidence="1">
    <location>
        <begin position="173"/>
        <end position="474"/>
    </location>
</feature>
<keyword evidence="3" id="KW-1185">Reference proteome</keyword>
<dbReference type="STRING" id="1538463.B0T36_03095"/>
<evidence type="ECO:0000313" key="2">
    <source>
        <dbReference type="EMBL" id="ONM46352.1"/>
    </source>
</evidence>
<feature type="compositionally biased region" description="Pro residues" evidence="1">
    <location>
        <begin position="808"/>
        <end position="817"/>
    </location>
</feature>
<name>A0A1W0B830_9NOCA</name>
<dbReference type="EMBL" id="MUMY01000026">
    <property type="protein sequence ID" value="ONM46352.1"/>
    <property type="molecule type" value="Genomic_DNA"/>
</dbReference>
<protein>
    <submittedName>
        <fullName evidence="2">Uncharacterized protein</fullName>
    </submittedName>
</protein>
<evidence type="ECO:0000313" key="3">
    <source>
        <dbReference type="Proteomes" id="UP000188836"/>
    </source>
</evidence>
<feature type="compositionally biased region" description="Polar residues" evidence="1">
    <location>
        <begin position="394"/>
        <end position="412"/>
    </location>
</feature>
<feature type="region of interest" description="Disordered" evidence="1">
    <location>
        <begin position="799"/>
        <end position="826"/>
    </location>
</feature>